<dbReference type="OrthoDB" id="1809212at2"/>
<dbReference type="InParanoid" id="B5YH05"/>
<gene>
    <name evidence="1" type="ordered locus">THEYE_A1704</name>
</gene>
<organism evidence="1 2">
    <name type="scientific">Thermodesulfovibrio yellowstonii (strain ATCC 51303 / DSM 11347 / YP87)</name>
    <dbReference type="NCBI Taxonomy" id="289376"/>
    <lineage>
        <taxon>Bacteria</taxon>
        <taxon>Pseudomonadati</taxon>
        <taxon>Nitrospirota</taxon>
        <taxon>Thermodesulfovibrionia</taxon>
        <taxon>Thermodesulfovibrionales</taxon>
        <taxon>Thermodesulfovibrionaceae</taxon>
        <taxon>Thermodesulfovibrio</taxon>
    </lineage>
</organism>
<dbReference type="RefSeq" id="WP_012546560.1">
    <property type="nucleotide sequence ID" value="NC_011296.1"/>
</dbReference>
<dbReference type="PATRIC" id="fig|289376.4.peg.1659"/>
<dbReference type="KEGG" id="tye:THEYE_A1704"/>
<dbReference type="STRING" id="289376.THEYE_A1704"/>
<dbReference type="EnsemblBacteria" id="ACI21858">
    <property type="protein sequence ID" value="ACI21858"/>
    <property type="gene ID" value="THEYE_A1704"/>
</dbReference>
<protein>
    <submittedName>
        <fullName evidence="1">Uncharacterized protein</fullName>
    </submittedName>
</protein>
<dbReference type="Proteomes" id="UP000000718">
    <property type="component" value="Chromosome"/>
</dbReference>
<evidence type="ECO:0000313" key="2">
    <source>
        <dbReference type="Proteomes" id="UP000000718"/>
    </source>
</evidence>
<keyword evidence="2" id="KW-1185">Reference proteome</keyword>
<name>B5YH05_THEYD</name>
<evidence type="ECO:0000313" key="1">
    <source>
        <dbReference type="EMBL" id="ACI21858.1"/>
    </source>
</evidence>
<sequence>MEAIEGECIYKISDQFKENYEMQILRKYPDVKYLFDKYFEEALDEY</sequence>
<proteinExistence type="predicted"/>
<dbReference type="HOGENOM" id="CLU_3190127_0_0_0"/>
<dbReference type="EMBL" id="CP001147">
    <property type="protein sequence ID" value="ACI21858.1"/>
    <property type="molecule type" value="Genomic_DNA"/>
</dbReference>
<reference evidence="1 2" key="2">
    <citation type="journal article" date="2015" name="Genome Announc.">
        <title>Genome Sequence of the Sulfate-Reducing Thermophilic Bacterium Thermodesulfovibrio yellowstonii Strain DSM 11347T (Phylum Nitrospirae).</title>
        <authorList>
            <person name="Bhatnagar S."/>
            <person name="Badger J.H."/>
            <person name="Madupu R."/>
            <person name="Khouri H.M."/>
            <person name="O'Connor E.M."/>
            <person name="Robb F.T."/>
            <person name="Ward N.L."/>
            <person name="Eisen J.A."/>
        </authorList>
    </citation>
    <scope>NUCLEOTIDE SEQUENCE [LARGE SCALE GENOMIC DNA]</scope>
    <source>
        <strain evidence="2">ATCC 51303 / DSM 11347 / YP87</strain>
    </source>
</reference>
<dbReference type="AlphaFoldDB" id="B5YH05"/>
<accession>B5YH05</accession>
<reference evidence="2" key="1">
    <citation type="submission" date="2008-08" db="EMBL/GenBank/DDBJ databases">
        <title>The complete genome sequence of Thermodesulfovibrio yellowstonii strain ATCC 51303 / DSM 11347 / YP87.</title>
        <authorList>
            <person name="Dodson R.J."/>
            <person name="Durkin A.S."/>
            <person name="Wu M."/>
            <person name="Eisen J."/>
            <person name="Sutton G."/>
        </authorList>
    </citation>
    <scope>NUCLEOTIDE SEQUENCE [LARGE SCALE GENOMIC DNA]</scope>
    <source>
        <strain evidence="2">ATCC 51303 / DSM 11347 / YP87</strain>
    </source>
</reference>